<dbReference type="RefSeq" id="WP_185677099.1">
    <property type="nucleotide sequence ID" value="NZ_JACHVB010000063.1"/>
</dbReference>
<evidence type="ECO:0000256" key="4">
    <source>
        <dbReference type="SAM" id="SignalP"/>
    </source>
</evidence>
<dbReference type="EMBL" id="JACHVB010000063">
    <property type="protein sequence ID" value="MBC2596182.1"/>
    <property type="molecule type" value="Genomic_DNA"/>
</dbReference>
<accession>A0A842HIE3</accession>
<dbReference type="GO" id="GO:0050821">
    <property type="term" value="P:protein stabilization"/>
    <property type="evidence" value="ECO:0007669"/>
    <property type="project" value="TreeGrafter"/>
</dbReference>
<dbReference type="Gene3D" id="3.30.910.20">
    <property type="entry name" value="Skp domain"/>
    <property type="match status" value="1"/>
</dbReference>
<dbReference type="AlphaFoldDB" id="A0A842HIE3"/>
<dbReference type="GO" id="GO:0051082">
    <property type="term" value="F:unfolded protein binding"/>
    <property type="evidence" value="ECO:0007669"/>
    <property type="project" value="InterPro"/>
</dbReference>
<dbReference type="SMART" id="SM00935">
    <property type="entry name" value="OmpH"/>
    <property type="match status" value="1"/>
</dbReference>
<feature type="chain" id="PRO_5032884467" evidence="4">
    <location>
        <begin position="21"/>
        <end position="194"/>
    </location>
</feature>
<feature type="signal peptide" evidence="4">
    <location>
        <begin position="1"/>
        <end position="20"/>
    </location>
</feature>
<sequence>MTKKLLLTLVAAFMAVGALQAQKTPMVVTVNMGELYQNYWKAQEADQKFQSSVENAQQEIQAMIEEGMGLANEMQELQSKMNNPALTETAREKFTAEAQQKAQSIREKEAEVNRYRQQTEQTLQQRRQSIVQLHISEIREEVIKIAKEKGADLVLNSAGMAVVYFDESFDITQEVLAKLNADKGSASATPSSQN</sequence>
<evidence type="ECO:0000313" key="6">
    <source>
        <dbReference type="Proteomes" id="UP000546464"/>
    </source>
</evidence>
<dbReference type="PANTHER" id="PTHR35089:SF1">
    <property type="entry name" value="CHAPERONE PROTEIN SKP"/>
    <property type="match status" value="1"/>
</dbReference>
<reference evidence="5 6" key="1">
    <citation type="submission" date="2020-07" db="EMBL/GenBank/DDBJ databases">
        <authorList>
            <person name="Feng X."/>
        </authorList>
    </citation>
    <scope>NUCLEOTIDE SEQUENCE [LARGE SCALE GENOMIC DNA]</scope>
    <source>
        <strain evidence="5 6">JCM31066</strain>
    </source>
</reference>
<dbReference type="GO" id="GO:0005829">
    <property type="term" value="C:cytosol"/>
    <property type="evidence" value="ECO:0007669"/>
    <property type="project" value="TreeGrafter"/>
</dbReference>
<proteinExistence type="inferred from homology"/>
<comment type="caution">
    <text evidence="5">The sequence shown here is derived from an EMBL/GenBank/DDBJ whole genome shotgun (WGS) entry which is preliminary data.</text>
</comment>
<feature type="coiled-coil region" evidence="3">
    <location>
        <begin position="46"/>
        <end position="125"/>
    </location>
</feature>
<evidence type="ECO:0000313" key="5">
    <source>
        <dbReference type="EMBL" id="MBC2596182.1"/>
    </source>
</evidence>
<dbReference type="InterPro" id="IPR005632">
    <property type="entry name" value="Chaperone_Skp"/>
</dbReference>
<dbReference type="Pfam" id="PF03938">
    <property type="entry name" value="OmpH"/>
    <property type="match status" value="1"/>
</dbReference>
<dbReference type="SUPFAM" id="SSF111384">
    <property type="entry name" value="OmpH-like"/>
    <property type="match status" value="1"/>
</dbReference>
<keyword evidence="3" id="KW-0175">Coiled coil</keyword>
<protein>
    <submittedName>
        <fullName evidence="5">OmpH family outer membrane protein</fullName>
    </submittedName>
</protein>
<dbReference type="Proteomes" id="UP000546464">
    <property type="component" value="Unassembled WGS sequence"/>
</dbReference>
<dbReference type="PANTHER" id="PTHR35089">
    <property type="entry name" value="CHAPERONE PROTEIN SKP"/>
    <property type="match status" value="1"/>
</dbReference>
<evidence type="ECO:0000256" key="2">
    <source>
        <dbReference type="ARBA" id="ARBA00022729"/>
    </source>
</evidence>
<evidence type="ECO:0000256" key="3">
    <source>
        <dbReference type="SAM" id="Coils"/>
    </source>
</evidence>
<gene>
    <name evidence="5" type="ORF">H5P28_18085</name>
</gene>
<comment type="similarity">
    <text evidence="1">Belongs to the Skp family.</text>
</comment>
<keyword evidence="2 4" id="KW-0732">Signal</keyword>
<evidence type="ECO:0000256" key="1">
    <source>
        <dbReference type="ARBA" id="ARBA00009091"/>
    </source>
</evidence>
<keyword evidence="6" id="KW-1185">Reference proteome</keyword>
<dbReference type="InterPro" id="IPR024930">
    <property type="entry name" value="Skp_dom_sf"/>
</dbReference>
<organism evidence="5 6">
    <name type="scientific">Ruficoccus amylovorans</name>
    <dbReference type="NCBI Taxonomy" id="1804625"/>
    <lineage>
        <taxon>Bacteria</taxon>
        <taxon>Pseudomonadati</taxon>
        <taxon>Verrucomicrobiota</taxon>
        <taxon>Opitutia</taxon>
        <taxon>Puniceicoccales</taxon>
        <taxon>Cerasicoccaceae</taxon>
        <taxon>Ruficoccus</taxon>
    </lineage>
</organism>
<name>A0A842HIE3_9BACT</name>